<dbReference type="Gene3D" id="1.10.10.1890">
    <property type="entry name" value="Ska1 microtubule binding domain-like"/>
    <property type="match status" value="1"/>
</dbReference>
<dbReference type="Pfam" id="PF07160">
    <property type="entry name" value="SKA1"/>
    <property type="match status" value="1"/>
</dbReference>
<dbReference type="Proteomes" id="UP000694425">
    <property type="component" value="Unplaced"/>
</dbReference>
<dbReference type="InterPro" id="IPR009829">
    <property type="entry name" value="SKA1"/>
</dbReference>
<dbReference type="AlphaFoldDB" id="A0A8C7BWY8"/>
<dbReference type="GO" id="GO:0008017">
    <property type="term" value="F:microtubule binding"/>
    <property type="evidence" value="ECO:0007669"/>
    <property type="project" value="InterPro"/>
</dbReference>
<proteinExistence type="predicted"/>
<reference evidence="3" key="1">
    <citation type="submission" date="2025-08" db="UniProtKB">
        <authorList>
            <consortium name="Ensembl"/>
        </authorList>
    </citation>
    <scope>IDENTIFICATION</scope>
</reference>
<name>A0A8C7BWY8_NEOVI</name>
<evidence type="ECO:0000256" key="1">
    <source>
        <dbReference type="ARBA" id="ARBA00047182"/>
    </source>
</evidence>
<dbReference type="GO" id="GO:0051301">
    <property type="term" value="P:cell division"/>
    <property type="evidence" value="ECO:0007669"/>
    <property type="project" value="InterPro"/>
</dbReference>
<protein>
    <recommendedName>
        <fullName evidence="1">SKA complex subunit 1</fullName>
    </recommendedName>
    <alternativeName>
        <fullName evidence="2">Spindle and kinetochore-associated protein 1</fullName>
    </alternativeName>
</protein>
<accession>A0A8C7BWY8</accession>
<evidence type="ECO:0000313" key="3">
    <source>
        <dbReference type="Ensembl" id="ENSNVIP00000027561.1"/>
    </source>
</evidence>
<reference evidence="3" key="2">
    <citation type="submission" date="2025-09" db="UniProtKB">
        <authorList>
            <consortium name="Ensembl"/>
        </authorList>
    </citation>
    <scope>IDENTIFICATION</scope>
</reference>
<organism evidence="3 4">
    <name type="scientific">Neovison vison</name>
    <name type="common">American mink</name>
    <name type="synonym">Mustela vison</name>
    <dbReference type="NCBI Taxonomy" id="452646"/>
    <lineage>
        <taxon>Eukaryota</taxon>
        <taxon>Metazoa</taxon>
        <taxon>Chordata</taxon>
        <taxon>Craniata</taxon>
        <taxon>Vertebrata</taxon>
        <taxon>Euteleostomi</taxon>
        <taxon>Mammalia</taxon>
        <taxon>Eutheria</taxon>
        <taxon>Laurasiatheria</taxon>
        <taxon>Carnivora</taxon>
        <taxon>Caniformia</taxon>
        <taxon>Musteloidea</taxon>
        <taxon>Mustelidae</taxon>
        <taxon>Mustelinae</taxon>
        <taxon>Neogale</taxon>
    </lineage>
</organism>
<evidence type="ECO:0000313" key="4">
    <source>
        <dbReference type="Proteomes" id="UP000694425"/>
    </source>
</evidence>
<keyword evidence="4" id="KW-1185">Reference proteome</keyword>
<evidence type="ECO:0000256" key="2">
    <source>
        <dbReference type="ARBA" id="ARBA00047202"/>
    </source>
</evidence>
<dbReference type="Ensembl" id="ENSNVIT00000031980.1">
    <property type="protein sequence ID" value="ENSNVIP00000027561.1"/>
    <property type="gene ID" value="ENSNVIG00000021311.1"/>
</dbReference>
<sequence length="97" mass="11276">MGKKQNKTNKQTNKNPLVFPVVSKYKILHQPKQSMTSMTLNQLSHPGTPKSHYFTVEAHIKELTALKADTWFHVIMSILPHCWRLSEVRLFSYVINL</sequence>
<dbReference type="GO" id="GO:0007059">
    <property type="term" value="P:chromosome segregation"/>
    <property type="evidence" value="ECO:0007669"/>
    <property type="project" value="InterPro"/>
</dbReference>
<dbReference type="GeneTree" id="ENSGT01030000234969"/>
<dbReference type="InterPro" id="IPR042031">
    <property type="entry name" value="SKA1_MBD_sf"/>
</dbReference>